<dbReference type="RefSeq" id="XP_060441133.1">
    <property type="nucleotide sequence ID" value="XM_060591115.1"/>
</dbReference>
<evidence type="ECO:0000313" key="3">
    <source>
        <dbReference type="Proteomes" id="UP001243989"/>
    </source>
</evidence>
<gene>
    <name evidence="2" type="ORF">BDP81DRAFT_436229</name>
</gene>
<proteinExistence type="predicted"/>
<reference evidence="2" key="1">
    <citation type="submission" date="2021-06" db="EMBL/GenBank/DDBJ databases">
        <title>Comparative genomics, transcriptomics and evolutionary studies reveal genomic signatures of adaptation to plant cell wall in hemibiotrophic fungi.</title>
        <authorList>
            <consortium name="DOE Joint Genome Institute"/>
            <person name="Baroncelli R."/>
            <person name="Diaz J.F."/>
            <person name="Benocci T."/>
            <person name="Peng M."/>
            <person name="Battaglia E."/>
            <person name="Haridas S."/>
            <person name="Andreopoulos W."/>
            <person name="Labutti K."/>
            <person name="Pangilinan J."/>
            <person name="Floch G.L."/>
            <person name="Makela M.R."/>
            <person name="Henrissat B."/>
            <person name="Grigoriev I.V."/>
            <person name="Crouch J.A."/>
            <person name="De Vries R.P."/>
            <person name="Sukno S.A."/>
            <person name="Thon M.R."/>
        </authorList>
    </citation>
    <scope>NUCLEOTIDE SEQUENCE</scope>
    <source>
        <strain evidence="2">CBS 102054</strain>
    </source>
</reference>
<organism evidence="2 3">
    <name type="scientific">Colletotrichum phormii</name>
    <dbReference type="NCBI Taxonomy" id="359342"/>
    <lineage>
        <taxon>Eukaryota</taxon>
        <taxon>Fungi</taxon>
        <taxon>Dikarya</taxon>
        <taxon>Ascomycota</taxon>
        <taxon>Pezizomycotina</taxon>
        <taxon>Sordariomycetes</taxon>
        <taxon>Hypocreomycetidae</taxon>
        <taxon>Glomerellales</taxon>
        <taxon>Glomerellaceae</taxon>
        <taxon>Colletotrichum</taxon>
        <taxon>Colletotrichum acutatum species complex</taxon>
    </lineage>
</organism>
<feature type="compositionally biased region" description="Basic residues" evidence="1">
    <location>
        <begin position="73"/>
        <end position="84"/>
    </location>
</feature>
<dbReference type="Proteomes" id="UP001243989">
    <property type="component" value="Unassembled WGS sequence"/>
</dbReference>
<sequence>MPPSSFSPFLHSESHHPTSVSWGTVHRLSMRRNPGQERKPKRKALSMDPLGRHHWAASLVGSGRPGSPSHRYASSHHSFHCGLQ</sequence>
<name>A0AAI9ZJ28_9PEZI</name>
<comment type="caution">
    <text evidence="2">The sequence shown here is derived from an EMBL/GenBank/DDBJ whole genome shotgun (WGS) entry which is preliminary data.</text>
</comment>
<dbReference type="GeneID" id="85475977"/>
<keyword evidence="3" id="KW-1185">Reference proteome</keyword>
<accession>A0AAI9ZJ28</accession>
<evidence type="ECO:0000256" key="1">
    <source>
        <dbReference type="SAM" id="MobiDB-lite"/>
    </source>
</evidence>
<dbReference type="EMBL" id="JAHMHQ010000021">
    <property type="protein sequence ID" value="KAK1625138.1"/>
    <property type="molecule type" value="Genomic_DNA"/>
</dbReference>
<feature type="region of interest" description="Disordered" evidence="1">
    <location>
        <begin position="1"/>
        <end position="84"/>
    </location>
</feature>
<evidence type="ECO:0000313" key="2">
    <source>
        <dbReference type="EMBL" id="KAK1625138.1"/>
    </source>
</evidence>
<protein>
    <submittedName>
        <fullName evidence="2">Uncharacterized protein</fullName>
    </submittedName>
</protein>
<dbReference type="AlphaFoldDB" id="A0AAI9ZJ28"/>